<dbReference type="Gene3D" id="3.80.10.10">
    <property type="entry name" value="Ribonuclease Inhibitor"/>
    <property type="match status" value="1"/>
</dbReference>
<name>A0A165F234_EXIGL</name>
<dbReference type="InterPro" id="IPR032675">
    <property type="entry name" value="LRR_dom_sf"/>
</dbReference>
<proteinExistence type="predicted"/>
<dbReference type="OrthoDB" id="3313943at2759"/>
<dbReference type="SUPFAM" id="SSF52047">
    <property type="entry name" value="RNI-like"/>
    <property type="match status" value="1"/>
</dbReference>
<dbReference type="EMBL" id="KV426105">
    <property type="protein sequence ID" value="KZV88206.1"/>
    <property type="molecule type" value="Genomic_DNA"/>
</dbReference>
<organism evidence="1 2">
    <name type="scientific">Exidia glandulosa HHB12029</name>
    <dbReference type="NCBI Taxonomy" id="1314781"/>
    <lineage>
        <taxon>Eukaryota</taxon>
        <taxon>Fungi</taxon>
        <taxon>Dikarya</taxon>
        <taxon>Basidiomycota</taxon>
        <taxon>Agaricomycotina</taxon>
        <taxon>Agaricomycetes</taxon>
        <taxon>Auriculariales</taxon>
        <taxon>Exidiaceae</taxon>
        <taxon>Exidia</taxon>
    </lineage>
</organism>
<evidence type="ECO:0000313" key="2">
    <source>
        <dbReference type="Proteomes" id="UP000077266"/>
    </source>
</evidence>
<keyword evidence="2" id="KW-1185">Reference proteome</keyword>
<reference evidence="1 2" key="1">
    <citation type="journal article" date="2016" name="Mol. Biol. Evol.">
        <title>Comparative Genomics of Early-Diverging Mushroom-Forming Fungi Provides Insights into the Origins of Lignocellulose Decay Capabilities.</title>
        <authorList>
            <person name="Nagy L.G."/>
            <person name="Riley R."/>
            <person name="Tritt A."/>
            <person name="Adam C."/>
            <person name="Daum C."/>
            <person name="Floudas D."/>
            <person name="Sun H."/>
            <person name="Yadav J.S."/>
            <person name="Pangilinan J."/>
            <person name="Larsson K.H."/>
            <person name="Matsuura K."/>
            <person name="Barry K."/>
            <person name="Labutti K."/>
            <person name="Kuo R."/>
            <person name="Ohm R.A."/>
            <person name="Bhattacharya S.S."/>
            <person name="Shirouzu T."/>
            <person name="Yoshinaga Y."/>
            <person name="Martin F.M."/>
            <person name="Grigoriev I.V."/>
            <person name="Hibbett D.S."/>
        </authorList>
    </citation>
    <scope>NUCLEOTIDE SEQUENCE [LARGE SCALE GENOMIC DNA]</scope>
    <source>
        <strain evidence="1 2">HHB12029</strain>
    </source>
</reference>
<dbReference type="AlphaFoldDB" id="A0A165F234"/>
<sequence>MPTPVCRLEELDVRDDMSINFLHYPHLLSSSHDTLETVRLSWIDSLRFKATIEDAIVEALARCTRLRSLESIANSMSTARLIAACPQLECLSLAQPPTKEDIAALSSGAKRLRELRVFYDDDRDRLDLYWNKLKEALALLPSIRTLRLVFRGDISRLSPICYADAVVECAKRRIHLSTSKEGYAAL</sequence>
<dbReference type="Proteomes" id="UP000077266">
    <property type="component" value="Unassembled WGS sequence"/>
</dbReference>
<protein>
    <recommendedName>
        <fullName evidence="3">F-box domain-containing protein</fullName>
    </recommendedName>
</protein>
<dbReference type="InParanoid" id="A0A165F234"/>
<accession>A0A165F234</accession>
<evidence type="ECO:0000313" key="1">
    <source>
        <dbReference type="EMBL" id="KZV88206.1"/>
    </source>
</evidence>
<evidence type="ECO:0008006" key="3">
    <source>
        <dbReference type="Google" id="ProtNLM"/>
    </source>
</evidence>
<gene>
    <name evidence="1" type="ORF">EXIGLDRAFT_839403</name>
</gene>